<dbReference type="InterPro" id="IPR027417">
    <property type="entry name" value="P-loop_NTPase"/>
</dbReference>
<name>A0AAV8UQB5_9RHOD</name>
<keyword evidence="4 6" id="KW-0347">Helicase</keyword>
<dbReference type="AlphaFoldDB" id="A0AAV8UQB5"/>
<dbReference type="EC" id="3.6.4.13" evidence="1"/>
<evidence type="ECO:0000256" key="4">
    <source>
        <dbReference type="ARBA" id="ARBA00022806"/>
    </source>
</evidence>
<gene>
    <name evidence="10" type="ORF">NDN08_006091</name>
</gene>
<dbReference type="Gene3D" id="3.40.50.300">
    <property type="entry name" value="P-loop containing nucleotide triphosphate hydrolases"/>
    <property type="match status" value="2"/>
</dbReference>
<dbReference type="SMART" id="SM00490">
    <property type="entry name" value="HELICc"/>
    <property type="match status" value="1"/>
</dbReference>
<dbReference type="GO" id="GO:0003676">
    <property type="term" value="F:nucleic acid binding"/>
    <property type="evidence" value="ECO:0007669"/>
    <property type="project" value="InterPro"/>
</dbReference>
<dbReference type="GO" id="GO:0005524">
    <property type="term" value="F:ATP binding"/>
    <property type="evidence" value="ECO:0007669"/>
    <property type="project" value="UniProtKB-KW"/>
</dbReference>
<keyword evidence="5 6" id="KW-0067">ATP-binding</keyword>
<dbReference type="PANTHER" id="PTHR47958">
    <property type="entry name" value="ATP-DEPENDENT RNA HELICASE DBP3"/>
    <property type="match status" value="1"/>
</dbReference>
<evidence type="ECO:0000256" key="3">
    <source>
        <dbReference type="ARBA" id="ARBA00022801"/>
    </source>
</evidence>
<keyword evidence="3 6" id="KW-0378">Hydrolase</keyword>
<feature type="region of interest" description="Disordered" evidence="7">
    <location>
        <begin position="568"/>
        <end position="616"/>
    </location>
</feature>
<dbReference type="InterPro" id="IPR014001">
    <property type="entry name" value="Helicase_ATP-bd"/>
</dbReference>
<evidence type="ECO:0000256" key="1">
    <source>
        <dbReference type="ARBA" id="ARBA00012552"/>
    </source>
</evidence>
<evidence type="ECO:0000259" key="9">
    <source>
        <dbReference type="PROSITE" id="PS51194"/>
    </source>
</evidence>
<dbReference type="PROSITE" id="PS51192">
    <property type="entry name" value="HELICASE_ATP_BIND_1"/>
    <property type="match status" value="1"/>
</dbReference>
<dbReference type="CDD" id="cd18787">
    <property type="entry name" value="SF2_C_DEAD"/>
    <property type="match status" value="1"/>
</dbReference>
<keyword evidence="11" id="KW-1185">Reference proteome</keyword>
<dbReference type="Pfam" id="PF00271">
    <property type="entry name" value="Helicase_C"/>
    <property type="match status" value="1"/>
</dbReference>
<dbReference type="PROSITE" id="PS51194">
    <property type="entry name" value="HELICASE_CTER"/>
    <property type="match status" value="1"/>
</dbReference>
<dbReference type="Proteomes" id="UP001157974">
    <property type="component" value="Unassembled WGS sequence"/>
</dbReference>
<dbReference type="InterPro" id="IPR001650">
    <property type="entry name" value="Helicase_C-like"/>
</dbReference>
<evidence type="ECO:0000256" key="6">
    <source>
        <dbReference type="RuleBase" id="RU000492"/>
    </source>
</evidence>
<dbReference type="GO" id="GO:0003724">
    <property type="term" value="F:RNA helicase activity"/>
    <property type="evidence" value="ECO:0007669"/>
    <property type="project" value="UniProtKB-EC"/>
</dbReference>
<reference evidence="10 11" key="1">
    <citation type="journal article" date="2023" name="Nat. Commun.">
        <title>Origin of minicircular mitochondrial genomes in red algae.</title>
        <authorList>
            <person name="Lee Y."/>
            <person name="Cho C.H."/>
            <person name="Lee Y.M."/>
            <person name="Park S.I."/>
            <person name="Yang J.H."/>
            <person name="West J.A."/>
            <person name="Bhattacharya D."/>
            <person name="Yoon H.S."/>
        </authorList>
    </citation>
    <scope>NUCLEOTIDE SEQUENCE [LARGE SCALE GENOMIC DNA]</scope>
    <source>
        <strain evidence="10 11">CCMP1338</strain>
        <tissue evidence="10">Whole cell</tissue>
    </source>
</reference>
<comment type="similarity">
    <text evidence="6">Belongs to the DEAD box helicase family.</text>
</comment>
<evidence type="ECO:0000256" key="7">
    <source>
        <dbReference type="SAM" id="MobiDB-lite"/>
    </source>
</evidence>
<dbReference type="EMBL" id="JAMWBK010000008">
    <property type="protein sequence ID" value="KAJ8902771.1"/>
    <property type="molecule type" value="Genomic_DNA"/>
</dbReference>
<evidence type="ECO:0000256" key="5">
    <source>
        <dbReference type="ARBA" id="ARBA00022840"/>
    </source>
</evidence>
<feature type="domain" description="Helicase ATP-binding" evidence="8">
    <location>
        <begin position="219"/>
        <end position="395"/>
    </location>
</feature>
<keyword evidence="2 6" id="KW-0547">Nucleotide-binding</keyword>
<sequence length="616" mass="67090">MKPFFGDDSDEETGRRKGPEDDDDEDHERPSSKRAKLGPGDGDEEDDLDAYMAEINQQAKDNASKRRVEPTPFEKEEDDDPVTSYMAFREEKAVEVATAAKEAEDSGASESNATDSGAEEEGGEPKKKSIASVAALDHDGIDYAAFRKEFYKAHPDIAALSPQEVYELRKELGVKVSGSGAIPAPGRTFAELNSLGRELLDAVKRHGYEIPSEIQSQAIPIIMSGRDAIGIAKTGSGKTAAFVLPLLVHAMDQPRIGQSEGPIGLIVAPTRELAHQIAHEAKRFGKSLGIKVTLIVGGDPKFEQFKALRDGGAEIVVGTPGRLLDMVKMKACTFKRCTYLVLDEADRMFDMGFEPQVRSVIGQIRPDRQTVLFSATFKPMVERLASSALQNPVRIVVGSVGAVNENVKQIVEVFGNDDQKFQWLKQRIPQLSSEGGVVIFSLTRGGCAELANNLRAAGFPTCSIHGETDQADREGMMRMFKRQEVKLLVATDIAARGLDIKHVKNVINYEPAKNIDWHTHRIGRTGRAGQKGTAYTLLTARNSNFAELLMRSFQKSDQPVPPALAALASRKSGAPRGGRGRGFTFDKRGRGHRGGRGGRDGNAGSRTNISFVRSSE</sequence>
<proteinExistence type="inferred from homology"/>
<dbReference type="InterPro" id="IPR011545">
    <property type="entry name" value="DEAD/DEAH_box_helicase_dom"/>
</dbReference>
<dbReference type="InterPro" id="IPR000629">
    <property type="entry name" value="RNA-helicase_DEAD-box_CS"/>
</dbReference>
<evidence type="ECO:0000256" key="2">
    <source>
        <dbReference type="ARBA" id="ARBA00022741"/>
    </source>
</evidence>
<evidence type="ECO:0000313" key="10">
    <source>
        <dbReference type="EMBL" id="KAJ8902771.1"/>
    </source>
</evidence>
<comment type="caution">
    <text evidence="10">The sequence shown here is derived from an EMBL/GenBank/DDBJ whole genome shotgun (WGS) entry which is preliminary data.</text>
</comment>
<feature type="region of interest" description="Disordered" evidence="7">
    <location>
        <begin position="1"/>
        <end position="130"/>
    </location>
</feature>
<protein>
    <recommendedName>
        <fullName evidence="1">RNA helicase</fullName>
        <ecNumber evidence="1">3.6.4.13</ecNumber>
    </recommendedName>
</protein>
<feature type="domain" description="Helicase C-terminal" evidence="9">
    <location>
        <begin position="423"/>
        <end position="568"/>
    </location>
</feature>
<feature type="compositionally biased region" description="Basic and acidic residues" evidence="7">
    <location>
        <begin position="62"/>
        <end position="74"/>
    </location>
</feature>
<accession>A0AAV8UQB5</accession>
<organism evidence="10 11">
    <name type="scientific">Rhodosorus marinus</name>
    <dbReference type="NCBI Taxonomy" id="101924"/>
    <lineage>
        <taxon>Eukaryota</taxon>
        <taxon>Rhodophyta</taxon>
        <taxon>Stylonematophyceae</taxon>
        <taxon>Stylonematales</taxon>
        <taxon>Stylonemataceae</taxon>
        <taxon>Rhodosorus</taxon>
    </lineage>
</organism>
<dbReference type="SUPFAM" id="SSF52540">
    <property type="entry name" value="P-loop containing nucleoside triphosphate hydrolases"/>
    <property type="match status" value="1"/>
</dbReference>
<dbReference type="PROSITE" id="PS00039">
    <property type="entry name" value="DEAD_ATP_HELICASE"/>
    <property type="match status" value="1"/>
</dbReference>
<evidence type="ECO:0000313" key="11">
    <source>
        <dbReference type="Proteomes" id="UP001157974"/>
    </source>
</evidence>
<dbReference type="SMART" id="SM00487">
    <property type="entry name" value="DEXDc"/>
    <property type="match status" value="1"/>
</dbReference>
<dbReference type="GO" id="GO:0016787">
    <property type="term" value="F:hydrolase activity"/>
    <property type="evidence" value="ECO:0007669"/>
    <property type="project" value="UniProtKB-KW"/>
</dbReference>
<dbReference type="FunFam" id="3.40.50.300:FF:000079">
    <property type="entry name" value="probable ATP-dependent RNA helicase DDX17"/>
    <property type="match status" value="1"/>
</dbReference>
<evidence type="ECO:0000259" key="8">
    <source>
        <dbReference type="PROSITE" id="PS51192"/>
    </source>
</evidence>
<feature type="compositionally biased region" description="Polar residues" evidence="7">
    <location>
        <begin position="607"/>
        <end position="616"/>
    </location>
</feature>
<dbReference type="Pfam" id="PF00270">
    <property type="entry name" value="DEAD"/>
    <property type="match status" value="1"/>
</dbReference>